<evidence type="ECO:0000313" key="1">
    <source>
        <dbReference type="EMBL" id="QQK80429.1"/>
    </source>
</evidence>
<sequence>MAELEQQYTELREGVNSNAHRLMFAMKILEGVKNSIVENEVIDRTKLTKLFE</sequence>
<dbReference type="EMBL" id="CP054706">
    <property type="protein sequence ID" value="QQK80429.1"/>
    <property type="molecule type" value="Genomic_DNA"/>
</dbReference>
<organism evidence="1 2">
    <name type="scientific">Salicibibacter cibi</name>
    <dbReference type="NCBI Taxonomy" id="2743001"/>
    <lineage>
        <taxon>Bacteria</taxon>
        <taxon>Bacillati</taxon>
        <taxon>Bacillota</taxon>
        <taxon>Bacilli</taxon>
        <taxon>Bacillales</taxon>
        <taxon>Bacillaceae</taxon>
        <taxon>Salicibibacter</taxon>
    </lineage>
</organism>
<keyword evidence="2" id="KW-1185">Reference proteome</keyword>
<dbReference type="KEGG" id="scib:HUG20_11345"/>
<evidence type="ECO:0000313" key="2">
    <source>
        <dbReference type="Proteomes" id="UP000595349"/>
    </source>
</evidence>
<accession>A0A7T7CFW5</accession>
<protein>
    <submittedName>
        <fullName evidence="1">Uncharacterized protein</fullName>
    </submittedName>
</protein>
<gene>
    <name evidence="1" type="ORF">HUG20_11345</name>
</gene>
<dbReference type="Proteomes" id="UP000595349">
    <property type="component" value="Chromosome"/>
</dbReference>
<dbReference type="AlphaFoldDB" id="A0A7T7CFW5"/>
<name>A0A7T7CFW5_9BACI</name>
<dbReference type="RefSeq" id="WP_200084802.1">
    <property type="nucleotide sequence ID" value="NZ_CP054706.1"/>
</dbReference>
<reference evidence="1 2" key="1">
    <citation type="submission" date="2020-06" db="EMBL/GenBank/DDBJ databases">
        <title>Genomic analysis of Salicibibacter sp. NKC21-4.</title>
        <authorList>
            <person name="Oh Y.J."/>
        </authorList>
    </citation>
    <scope>NUCLEOTIDE SEQUENCE [LARGE SCALE GENOMIC DNA]</scope>
    <source>
        <strain evidence="1 2">NKC21-4</strain>
    </source>
</reference>
<proteinExistence type="predicted"/>